<name>A0A8S2Y1E7_9BILA</name>
<dbReference type="AlphaFoldDB" id="A0A8S2Y1E7"/>
<evidence type="ECO:0000313" key="1">
    <source>
        <dbReference type="EMBL" id="CAF4519997.1"/>
    </source>
</evidence>
<comment type="caution">
    <text evidence="1">The sequence shown here is derived from an EMBL/GenBank/DDBJ whole genome shotgun (WGS) entry which is preliminary data.</text>
</comment>
<dbReference type="Proteomes" id="UP000681720">
    <property type="component" value="Unassembled WGS sequence"/>
</dbReference>
<dbReference type="Proteomes" id="UP000681967">
    <property type="component" value="Unassembled WGS sequence"/>
</dbReference>
<protein>
    <submittedName>
        <fullName evidence="1">Uncharacterized protein</fullName>
    </submittedName>
</protein>
<reference evidence="1" key="1">
    <citation type="submission" date="2021-02" db="EMBL/GenBank/DDBJ databases">
        <authorList>
            <person name="Nowell W R."/>
        </authorList>
    </citation>
    <scope>NUCLEOTIDE SEQUENCE</scope>
</reference>
<accession>A0A8S2Y1E7</accession>
<organism evidence="1 3">
    <name type="scientific">Rotaria magnacalcarata</name>
    <dbReference type="NCBI Taxonomy" id="392030"/>
    <lineage>
        <taxon>Eukaryota</taxon>
        <taxon>Metazoa</taxon>
        <taxon>Spiralia</taxon>
        <taxon>Gnathifera</taxon>
        <taxon>Rotifera</taxon>
        <taxon>Eurotatoria</taxon>
        <taxon>Bdelloidea</taxon>
        <taxon>Philodinida</taxon>
        <taxon>Philodinidae</taxon>
        <taxon>Rotaria</taxon>
    </lineage>
</organism>
<dbReference type="EMBL" id="CAJOBJ010172172">
    <property type="protein sequence ID" value="CAF4887088.1"/>
    <property type="molecule type" value="Genomic_DNA"/>
</dbReference>
<evidence type="ECO:0000313" key="3">
    <source>
        <dbReference type="Proteomes" id="UP000681967"/>
    </source>
</evidence>
<proteinExistence type="predicted"/>
<feature type="non-terminal residue" evidence="1">
    <location>
        <position position="75"/>
    </location>
</feature>
<dbReference type="EMBL" id="CAJOBH010081656">
    <property type="protein sequence ID" value="CAF4519997.1"/>
    <property type="molecule type" value="Genomic_DNA"/>
</dbReference>
<evidence type="ECO:0000313" key="2">
    <source>
        <dbReference type="EMBL" id="CAF4887088.1"/>
    </source>
</evidence>
<gene>
    <name evidence="1" type="ORF">BYL167_LOCUS36868</name>
    <name evidence="2" type="ORF">GIL414_LOCUS51147</name>
</gene>
<sequence length="75" mass="8772">MTGTNDPSFKVQLNAWYNCDSKTNSQLDHAMNYRRKLIRLDFDCFGTEELEFNLATFSLTNTDGTIMGFIRWIPR</sequence>